<evidence type="ECO:0000259" key="6">
    <source>
        <dbReference type="SMART" id="SM00148"/>
    </source>
</evidence>
<dbReference type="SUPFAM" id="SSF51695">
    <property type="entry name" value="PLC-like phosphodiesterases"/>
    <property type="match status" value="1"/>
</dbReference>
<keyword evidence="8" id="KW-1185">Reference proteome</keyword>
<gene>
    <name evidence="7" type="ORF">LQ567_13460</name>
</gene>
<dbReference type="RefSeq" id="WP_231005035.1">
    <property type="nucleotide sequence ID" value="NZ_JAJNEC010000005.1"/>
</dbReference>
<dbReference type="InterPro" id="IPR051057">
    <property type="entry name" value="PI-PLC_domain"/>
</dbReference>
<dbReference type="PROSITE" id="PS50007">
    <property type="entry name" value="PIPLC_X_DOMAIN"/>
    <property type="match status" value="1"/>
</dbReference>
<dbReference type="InterPro" id="IPR000909">
    <property type="entry name" value="PLipase_C_PInositol-sp_X_dom"/>
</dbReference>
<sequence>MQQPSHQKWMHYVDGNKKLFELTIPGTHDSGTYPSDLESAKCQGMTLEQQLNAGIRFIDIRLTFGFDDDGVLWVAHGIDSFLGLSFETDIIGTCKKFLSQNPSETILMSIKNESLTEKWGDNAKFYGDLSAIINRSKTTFYLKESMPTLQEVRGKIVLFRRFPVEINMIPGTKPHDPPRPATPILANNGLNIYNHFPADEAAPFTNASIKYYVQDRYFRWSGGSNRSEKFTGWVEPALNKAAAVTEQDTCYINFTSATGRSGGILPFTSTPMDLAETVVPLFNNYLSSNPPNRFGIIPMDFPELKPYLITQLIHCNYQNPMVFPRLRNRSNGAEYLNFDGKLHHIPSPAIAANLFKKDWDWQSIPNFNFTPVPAQTGVPLLNGRLLSFSGRPELYICYNIAGSSRPVLRHILNPSTQNAYGLFGTINPVSEATKGNYELQPPISWQ</sequence>
<evidence type="ECO:0000256" key="2">
    <source>
        <dbReference type="ARBA" id="ARBA00012581"/>
    </source>
</evidence>
<dbReference type="InterPro" id="IPR017946">
    <property type="entry name" value="PLC-like_Pdiesterase_TIM-brl"/>
</dbReference>
<dbReference type="EC" id="4.6.1.13" evidence="2"/>
<proteinExistence type="predicted"/>
<dbReference type="PANTHER" id="PTHR13593:SF113">
    <property type="entry name" value="SI:DKEY-266F7.9"/>
    <property type="match status" value="1"/>
</dbReference>
<protein>
    <recommendedName>
        <fullName evidence="3">1-phosphatidylinositol phosphodiesterase</fullName>
        <ecNumber evidence="2">4.6.1.13</ecNumber>
    </recommendedName>
    <alternativeName>
        <fullName evidence="4">Phosphatidylinositol diacylglycerol-lyase</fullName>
    </alternativeName>
    <alternativeName>
        <fullName evidence="5">Phosphatidylinositol-specific phospholipase C</fullName>
    </alternativeName>
</protein>
<evidence type="ECO:0000256" key="5">
    <source>
        <dbReference type="ARBA" id="ARBA00030782"/>
    </source>
</evidence>
<reference evidence="7 8" key="1">
    <citation type="submission" date="2021-11" db="EMBL/GenBank/DDBJ databases">
        <title>Genomic of Niabella pedocola.</title>
        <authorList>
            <person name="Wu T."/>
        </authorList>
    </citation>
    <scope>NUCLEOTIDE SEQUENCE [LARGE SCALE GENOMIC DNA]</scope>
    <source>
        <strain evidence="7 8">JCM 31011</strain>
    </source>
</reference>
<dbReference type="SMART" id="SM00148">
    <property type="entry name" value="PLCXc"/>
    <property type="match status" value="1"/>
</dbReference>
<accession>A0ABS8PRS2</accession>
<evidence type="ECO:0000256" key="1">
    <source>
        <dbReference type="ARBA" id="ARBA00001316"/>
    </source>
</evidence>
<evidence type="ECO:0000256" key="3">
    <source>
        <dbReference type="ARBA" id="ARBA00019758"/>
    </source>
</evidence>
<dbReference type="PANTHER" id="PTHR13593">
    <property type="match status" value="1"/>
</dbReference>
<name>A0ABS8PRS2_9BACT</name>
<evidence type="ECO:0000313" key="7">
    <source>
        <dbReference type="EMBL" id="MCD2423777.1"/>
    </source>
</evidence>
<comment type="caution">
    <text evidence="7">The sequence shown here is derived from an EMBL/GenBank/DDBJ whole genome shotgun (WGS) entry which is preliminary data.</text>
</comment>
<dbReference type="CDD" id="cd08586">
    <property type="entry name" value="PI-PLCc_BcPLC_like"/>
    <property type="match status" value="1"/>
</dbReference>
<dbReference type="Pfam" id="PF00388">
    <property type="entry name" value="PI-PLC-X"/>
    <property type="match status" value="1"/>
</dbReference>
<evidence type="ECO:0000256" key="4">
    <source>
        <dbReference type="ARBA" id="ARBA00030474"/>
    </source>
</evidence>
<organism evidence="7 8">
    <name type="scientific">Niabella pedocola</name>
    <dbReference type="NCBI Taxonomy" id="1752077"/>
    <lineage>
        <taxon>Bacteria</taxon>
        <taxon>Pseudomonadati</taxon>
        <taxon>Bacteroidota</taxon>
        <taxon>Chitinophagia</taxon>
        <taxon>Chitinophagales</taxon>
        <taxon>Chitinophagaceae</taxon>
        <taxon>Niabella</taxon>
    </lineage>
</organism>
<evidence type="ECO:0000313" key="8">
    <source>
        <dbReference type="Proteomes" id="UP001199816"/>
    </source>
</evidence>
<dbReference type="Proteomes" id="UP001199816">
    <property type="component" value="Unassembled WGS sequence"/>
</dbReference>
<comment type="catalytic activity">
    <reaction evidence="1">
        <text>a 1,2-diacyl-sn-glycero-3-phospho-(1D-myo-inositol) = 1D-myo-inositol 1,2-cyclic phosphate + a 1,2-diacyl-sn-glycerol</text>
        <dbReference type="Rhea" id="RHEA:17093"/>
        <dbReference type="ChEBI" id="CHEBI:17815"/>
        <dbReference type="ChEBI" id="CHEBI:57880"/>
        <dbReference type="ChEBI" id="CHEBI:58484"/>
        <dbReference type="EC" id="4.6.1.13"/>
    </reaction>
</comment>
<dbReference type="EMBL" id="JAJNEC010000005">
    <property type="protein sequence ID" value="MCD2423777.1"/>
    <property type="molecule type" value="Genomic_DNA"/>
</dbReference>
<dbReference type="Gene3D" id="3.20.20.190">
    <property type="entry name" value="Phosphatidylinositol (PI) phosphodiesterase"/>
    <property type="match status" value="1"/>
</dbReference>
<feature type="domain" description="Phosphatidylinositol-specific phospholipase C X" evidence="6">
    <location>
        <begin position="13"/>
        <end position="161"/>
    </location>
</feature>